<name>A0ABY8QTQ5_9MICO</name>
<evidence type="ECO:0000259" key="2">
    <source>
        <dbReference type="Pfam" id="PF05368"/>
    </source>
</evidence>
<reference evidence="3 4" key="1">
    <citation type="submission" date="2023-05" db="EMBL/GenBank/DDBJ databases">
        <title>Lithophilousrod everest ZFBP1038 complete genpme.</title>
        <authorList>
            <person name="Tian M."/>
        </authorList>
    </citation>
    <scope>NUCLEOTIDE SEQUENCE [LARGE SCALE GENOMIC DNA]</scope>
    <source>
        <strain evidence="3 4">ZFBP1038</strain>
    </source>
</reference>
<dbReference type="Pfam" id="PF05368">
    <property type="entry name" value="NmrA"/>
    <property type="match status" value="1"/>
</dbReference>
<feature type="compositionally biased region" description="Low complexity" evidence="1">
    <location>
        <begin position="18"/>
        <end position="36"/>
    </location>
</feature>
<sequence>MAAVRMVLDRMEFGQADGAGTPATDTPRTAAPGAAEPVAEVRGVSRPYDFADIDSVYFIAPNLCPDEPGLVAQALTAARDAGVHRFVYHSVAWPHCPSMPHHMDKAASEDLVRRSGLDWTILQPCAYLQNFSSVLNGEATCITLPYSPASRFSFIDLADVAEIAATVLLDDSGRHRCASYELGGPEQLSVDDLARACTMTHRRPVDIRTSTVQEWNLDQGTGLSDAEKARLGQMFRHYDVHGFCVGSQITQHLLGRAPATLADLLER</sequence>
<dbReference type="PANTHER" id="PTHR43162">
    <property type="match status" value="1"/>
</dbReference>
<organism evidence="3 4">
    <name type="scientific">Saxibacter everestensis</name>
    <dbReference type="NCBI Taxonomy" id="2909229"/>
    <lineage>
        <taxon>Bacteria</taxon>
        <taxon>Bacillati</taxon>
        <taxon>Actinomycetota</taxon>
        <taxon>Actinomycetes</taxon>
        <taxon>Micrococcales</taxon>
        <taxon>Brevibacteriaceae</taxon>
        <taxon>Saxibacter</taxon>
    </lineage>
</organism>
<evidence type="ECO:0000256" key="1">
    <source>
        <dbReference type="SAM" id="MobiDB-lite"/>
    </source>
</evidence>
<protein>
    <submittedName>
        <fullName evidence="3">NmrA family NAD(P)-binding protein</fullName>
    </submittedName>
</protein>
<dbReference type="Proteomes" id="UP001209083">
    <property type="component" value="Chromosome"/>
</dbReference>
<evidence type="ECO:0000313" key="3">
    <source>
        <dbReference type="EMBL" id="WGW12358.1"/>
    </source>
</evidence>
<accession>A0ABY8QTQ5</accession>
<gene>
    <name evidence="3" type="ORF">LWF01_00905</name>
</gene>
<proteinExistence type="predicted"/>
<dbReference type="SUPFAM" id="SSF51735">
    <property type="entry name" value="NAD(P)-binding Rossmann-fold domains"/>
    <property type="match status" value="1"/>
</dbReference>
<dbReference type="Gene3D" id="3.40.50.720">
    <property type="entry name" value="NAD(P)-binding Rossmann-like Domain"/>
    <property type="match status" value="1"/>
</dbReference>
<dbReference type="EMBL" id="CP090958">
    <property type="protein sequence ID" value="WGW12358.1"/>
    <property type="molecule type" value="Genomic_DNA"/>
</dbReference>
<dbReference type="InterPro" id="IPR008030">
    <property type="entry name" value="NmrA-like"/>
</dbReference>
<dbReference type="InterPro" id="IPR051604">
    <property type="entry name" value="Ergot_Alk_Oxidoreductase"/>
</dbReference>
<dbReference type="RefSeq" id="WP_349639157.1">
    <property type="nucleotide sequence ID" value="NZ_CP090958.1"/>
</dbReference>
<evidence type="ECO:0000313" key="4">
    <source>
        <dbReference type="Proteomes" id="UP001209083"/>
    </source>
</evidence>
<feature type="domain" description="NmrA-like" evidence="2">
    <location>
        <begin position="76"/>
        <end position="196"/>
    </location>
</feature>
<dbReference type="InterPro" id="IPR036291">
    <property type="entry name" value="NAD(P)-bd_dom_sf"/>
</dbReference>
<keyword evidence="4" id="KW-1185">Reference proteome</keyword>
<feature type="region of interest" description="Disordered" evidence="1">
    <location>
        <begin position="15"/>
        <end position="36"/>
    </location>
</feature>
<dbReference type="PANTHER" id="PTHR43162:SF1">
    <property type="entry name" value="PRESTALK A DIFFERENTIATION PROTEIN A"/>
    <property type="match status" value="1"/>
</dbReference>